<dbReference type="Proteomes" id="UP001208689">
    <property type="component" value="Chromosome"/>
</dbReference>
<protein>
    <submittedName>
        <fullName evidence="3">Uncharacterized protein</fullName>
    </submittedName>
</protein>
<feature type="compositionally biased region" description="Basic and acidic residues" evidence="1">
    <location>
        <begin position="1151"/>
        <end position="1190"/>
    </location>
</feature>
<dbReference type="EMBL" id="CP104013">
    <property type="protein sequence ID" value="UYP44569.1"/>
    <property type="molecule type" value="Genomic_DNA"/>
</dbReference>
<evidence type="ECO:0000313" key="3">
    <source>
        <dbReference type="EMBL" id="UYP44569.1"/>
    </source>
</evidence>
<gene>
    <name evidence="3" type="ORF">NEF87_000854</name>
</gene>
<keyword evidence="4" id="KW-1185">Reference proteome</keyword>
<keyword evidence="2" id="KW-1133">Transmembrane helix</keyword>
<evidence type="ECO:0000256" key="1">
    <source>
        <dbReference type="SAM" id="MobiDB-lite"/>
    </source>
</evidence>
<feature type="region of interest" description="Disordered" evidence="1">
    <location>
        <begin position="1103"/>
        <end position="1190"/>
    </location>
</feature>
<feature type="transmembrane region" description="Helical" evidence="2">
    <location>
        <begin position="997"/>
        <end position="1016"/>
    </location>
</feature>
<evidence type="ECO:0000256" key="2">
    <source>
        <dbReference type="SAM" id="Phobius"/>
    </source>
</evidence>
<name>A0ABY6HPS3_9ARCH</name>
<sequence>MEKQAFRGGKIKMNSPKKKITLAILMICIIGQVVTQNTIKEYKNTGNNNDNKFNNPNSSVILKNSTLYSKQLINDPSFTTDFGDSPWNYEKTGDLFDLDGAISTEVSNSTIIGNSNTFSDINPSFSNIDWLEKSNPNFPVFPDSHLFNSEDMLEVSHAWDEDANQSPSVHWEKNLTTDVNMSEYRITSASVRTTINASVSDAADGWMGGIECPGDDTSDRSDHDPISPQFGTGDYARFYVLLSDLDKNDTYEVAFYQTVELGSDTGSNDLLDLVFNATSEEALIIYLTSVLSKDYFHFTVTLGIRIWCEDNWWSDQDIWDSLLIKNFSLEFSYEKRIDQFSTLDLVQSANKLNNSEYLDKEIEIVNATLSFDYNISEQIGYLTPNSRIQIGINDNYLSEQIFLSSMTTEIQSTNEGDGFDVSSLFLDKNKFSENTSISILLYIADEFYLVNNVSIFLDNINLIVWYNVIESREPIETTLNTLDGKNNYDVIWNTTKTITLNYSESSPVVSINNSAFSLNWVDNHSPVLFLGDGLYEFDINTSIVSAGLSYLLEITPDNEGTWYNTPSLIIEINIIGRPTYCDLFSNDINLTESPIIEVPYDTQLNITSWYYDFESKEPLINANISLVGNNIDDSTFEFSEIGNRYQYLLNTSKIGLGTHLITVYLGKSNYEQSSQQIRIKVLGRDSYFDIFLNGINSTLSPHIDLEYNSTLNLTAQVYDSVTFDVVLDAAVTLTGASSSYRQISTKHEFIVDTTNFSIGIYYIFLVASSPKHLEYNELIEVQITPRSVNLGVFVDNSDYSMFTQVEVPITHYLNISGALYDSESGNIISAVTFSLVGLNSSQFSDRSSGSHYYFQLNTTEMGLGVHFITVLSQKANYAQFTKNFQIKIRPISTNITSQHYNSSYSLRPGEDFDLGVIVEDLDNGGLISGCLVEYQSALGSGTLLEDENHVYTILLNNLPEGIHKIIITVYKGLNYKFDQFTITLNVISPPTDSIPSWAFYTMGIALAGLTSSFIAYQKYYKYPKIVRDIKKLKRSMKRGKSFNISTKSRKDLFMGSYIHLVKDILPGKVQGQLKSNISKGNRKSGFTTKSDVTSLVLPSGDTIAPYKAPDESPKITKVVPDTSKSPKTSPVLAKTSDVPKPSSDLVQNEENTIRLEKPHLKPDALTKKKPKDITFKHRPQIKELKPKSDK</sequence>
<evidence type="ECO:0000313" key="4">
    <source>
        <dbReference type="Proteomes" id="UP001208689"/>
    </source>
</evidence>
<accession>A0ABY6HPS3</accession>
<proteinExistence type="predicted"/>
<keyword evidence="2" id="KW-0812">Transmembrane</keyword>
<organism evidence="3 4">
    <name type="scientific">Candidatus Lokiarchaeum ossiferum</name>
    <dbReference type="NCBI Taxonomy" id="2951803"/>
    <lineage>
        <taxon>Archaea</taxon>
        <taxon>Promethearchaeati</taxon>
        <taxon>Promethearchaeota</taxon>
        <taxon>Promethearchaeia</taxon>
        <taxon>Promethearchaeales</taxon>
        <taxon>Promethearchaeaceae</taxon>
        <taxon>Candidatus Lokiarchaeum</taxon>
    </lineage>
</organism>
<reference evidence="3" key="1">
    <citation type="submission" date="2022-09" db="EMBL/GenBank/DDBJ databases">
        <title>Actin cytoskeleton and complex cell architecture in an #Asgard archaeon.</title>
        <authorList>
            <person name="Ponce Toledo R.I."/>
            <person name="Schleper C."/>
            <person name="Rodrigues Oliveira T."/>
            <person name="Wollweber F."/>
            <person name="Xu J."/>
            <person name="Rittmann S."/>
            <person name="Klingl A."/>
            <person name="Pilhofer M."/>
        </authorList>
    </citation>
    <scope>NUCLEOTIDE SEQUENCE</scope>
    <source>
        <strain evidence="3">B-35</strain>
    </source>
</reference>
<keyword evidence="2" id="KW-0472">Membrane</keyword>